<accession>A0A1L4A1S2</accession>
<keyword evidence="6 8" id="KW-0408">Iron</keyword>
<feature type="signal peptide" evidence="9">
    <location>
        <begin position="1"/>
        <end position="23"/>
    </location>
</feature>
<keyword evidence="4 8" id="KW-0349">Heme</keyword>
<dbReference type="SUPFAM" id="SSF48113">
    <property type="entry name" value="Heme-dependent peroxidases"/>
    <property type="match status" value="1"/>
</dbReference>
<keyword evidence="2" id="KW-0964">Secreted</keyword>
<keyword evidence="10" id="KW-0560">Oxidoreductase</keyword>
<dbReference type="EC" id="1.11.1.7" evidence="10"/>
<dbReference type="InterPro" id="IPR019791">
    <property type="entry name" value="Haem_peroxidase_animal"/>
</dbReference>
<proteinExistence type="evidence at transcript level"/>
<dbReference type="PROSITE" id="PS51257">
    <property type="entry name" value="PROKAR_LIPOPROTEIN"/>
    <property type="match status" value="1"/>
</dbReference>
<feature type="binding site" description="axial binding residue" evidence="8">
    <location>
        <position position="495"/>
    </location>
    <ligand>
        <name>heme b</name>
        <dbReference type="ChEBI" id="CHEBI:60344"/>
    </ligand>
    <ligandPart>
        <name>Fe</name>
        <dbReference type="ChEBI" id="CHEBI:18248"/>
    </ligandPart>
</feature>
<dbReference type="Gene3D" id="1.10.640.10">
    <property type="entry name" value="Haem peroxidase domain superfamily, animal type"/>
    <property type="match status" value="1"/>
</dbReference>
<comment type="subcellular location">
    <subcellularLocation>
        <location evidence="1">Secreted</location>
    </subcellularLocation>
</comment>
<dbReference type="SMR" id="A0A1L4A1S2"/>
<dbReference type="PANTHER" id="PTHR11475">
    <property type="entry name" value="OXIDASE/PEROXIDASE"/>
    <property type="match status" value="1"/>
</dbReference>
<reference evidence="10" key="1">
    <citation type="submission" date="2015-11" db="EMBL/GenBank/DDBJ databases">
        <title>Peroxidase in migratory locust from Haenam Korea.</title>
        <authorList>
            <person name="Koh Y.H."/>
            <person name="Jung J.-K."/>
            <person name="Lee G.S."/>
        </authorList>
    </citation>
    <scope>NUCLEOTIDE SEQUENCE</scope>
    <source>
        <strain evidence="10">Locusta00023</strain>
    </source>
</reference>
<dbReference type="GO" id="GO:0022412">
    <property type="term" value="P:cellular process involved in reproduction in multicellular organism"/>
    <property type="evidence" value="ECO:0007669"/>
    <property type="project" value="UniProtKB-ARBA"/>
</dbReference>
<sequence>MSAARQWLLWLLWLRLLAATAAAASCGRNVLPPYLFPGRPCTPRASRDDLDAADAELQEEVRVGLQKGDALAAELLEHEKEVSERLNVPLFTPEYHHYLSNKASDIEKGQARGLVQDLANATALAKHISKKFNIRPAAMGDFLITIKVPADPAHVLQEPKCNASDIYRTYDGSCNNLEIPTWGMADTAYTRLVKSIYHDGINEPKRSVSGKELPNPRLLRTHLFPAGDFNDKDRSLMYMQFGQTVAHDTALSADWLGYDGIGVECCSDKATPLPCKNISIGCYPVKIPKNDEYYAPKGVSCISVARSMKKYTVGGYIGPAEGVNTNNHFIDCSFTYGSDNDKAAQLREYRRGRLRTQELPDGRKVLPQDENPVESCSLRTNGTCFFAGDGRVNQNTQLTALQTIFIREHNRLAEELYSMNEHWDDEKIYQEARRIFIAEYQHIVYNEYLPEILDEEWLEKYHLKSSKTGFGNCYNVSIHPGTFIEFTHAIFRIFHGTAQSDLIMYKDIGCPVKKVKISKWMDKPEILIQDNNLDQFLLGLTQQPATKDDKWTVSELTKNLFAVDQDYGQDLDMFDIQRGRDNGLGCYNDYREFTGHPRAKKFEDFSDLMSYEDAMSLAHFYEHPDDVELMMVMLEKRKRGLLTVHKALLIEQFYRWKCGDRFFYDYSESPYPFTEDQINEIKKITLSKLLCDNADNITRIQTNSFKLVSSKNPVVNCKDIKGVDLKKWKEDK</sequence>
<keyword evidence="3 10" id="KW-0575">Peroxidase</keyword>
<evidence type="ECO:0000256" key="2">
    <source>
        <dbReference type="ARBA" id="ARBA00022525"/>
    </source>
</evidence>
<dbReference type="PROSITE" id="PS50292">
    <property type="entry name" value="PEROXIDASE_3"/>
    <property type="match status" value="1"/>
</dbReference>
<dbReference type="Pfam" id="PF03098">
    <property type="entry name" value="An_peroxidase"/>
    <property type="match status" value="1"/>
</dbReference>
<dbReference type="FunFam" id="1.10.640.10:FF:000003">
    <property type="entry name" value="chorion peroxidase"/>
    <property type="match status" value="1"/>
</dbReference>
<name>A0A1L4A1S2_LOCMI</name>
<protein>
    <submittedName>
        <fullName evidence="10">Peroxidase</fullName>
        <ecNumber evidence="10">1.11.1.7</ecNumber>
    </submittedName>
</protein>
<evidence type="ECO:0000256" key="5">
    <source>
        <dbReference type="ARBA" id="ARBA00022729"/>
    </source>
</evidence>
<evidence type="ECO:0000256" key="9">
    <source>
        <dbReference type="SAM" id="SignalP"/>
    </source>
</evidence>
<keyword evidence="7" id="KW-0325">Glycoprotein</keyword>
<dbReference type="PANTHER" id="PTHR11475:SF4">
    <property type="entry name" value="CHORION PEROXIDASE"/>
    <property type="match status" value="1"/>
</dbReference>
<evidence type="ECO:0000256" key="1">
    <source>
        <dbReference type="ARBA" id="ARBA00004613"/>
    </source>
</evidence>
<dbReference type="InterPro" id="IPR010255">
    <property type="entry name" value="Haem_peroxidase_sf"/>
</dbReference>
<evidence type="ECO:0000256" key="4">
    <source>
        <dbReference type="ARBA" id="ARBA00022617"/>
    </source>
</evidence>
<evidence type="ECO:0000256" key="6">
    <source>
        <dbReference type="ARBA" id="ARBA00023004"/>
    </source>
</evidence>
<dbReference type="AlphaFoldDB" id="A0A1L4A1S2"/>
<dbReference type="GO" id="GO:0006979">
    <property type="term" value="P:response to oxidative stress"/>
    <property type="evidence" value="ECO:0007669"/>
    <property type="project" value="InterPro"/>
</dbReference>
<evidence type="ECO:0000313" key="10">
    <source>
        <dbReference type="EMBL" id="API61861.1"/>
    </source>
</evidence>
<organism evidence="10">
    <name type="scientific">Locusta migratoria</name>
    <name type="common">Migratory locust</name>
    <dbReference type="NCBI Taxonomy" id="7004"/>
    <lineage>
        <taxon>Eukaryota</taxon>
        <taxon>Metazoa</taxon>
        <taxon>Ecdysozoa</taxon>
        <taxon>Arthropoda</taxon>
        <taxon>Hexapoda</taxon>
        <taxon>Insecta</taxon>
        <taxon>Pterygota</taxon>
        <taxon>Neoptera</taxon>
        <taxon>Polyneoptera</taxon>
        <taxon>Orthoptera</taxon>
        <taxon>Caelifera</taxon>
        <taxon>Acrididea</taxon>
        <taxon>Acridomorpha</taxon>
        <taxon>Acridoidea</taxon>
        <taxon>Acrididae</taxon>
        <taxon>Oedipodinae</taxon>
        <taxon>Locusta</taxon>
    </lineage>
</organism>
<dbReference type="PRINTS" id="PR00457">
    <property type="entry name" value="ANPEROXIDASE"/>
</dbReference>
<keyword evidence="8" id="KW-0479">Metal-binding</keyword>
<dbReference type="GO" id="GO:0005576">
    <property type="term" value="C:extracellular region"/>
    <property type="evidence" value="ECO:0007669"/>
    <property type="project" value="UniProtKB-SubCell"/>
</dbReference>
<dbReference type="GO" id="GO:0020037">
    <property type="term" value="F:heme binding"/>
    <property type="evidence" value="ECO:0007669"/>
    <property type="project" value="InterPro"/>
</dbReference>
<evidence type="ECO:0000256" key="7">
    <source>
        <dbReference type="ARBA" id="ARBA00023180"/>
    </source>
</evidence>
<evidence type="ECO:0000256" key="3">
    <source>
        <dbReference type="ARBA" id="ARBA00022559"/>
    </source>
</evidence>
<dbReference type="GO" id="GO:0046872">
    <property type="term" value="F:metal ion binding"/>
    <property type="evidence" value="ECO:0007669"/>
    <property type="project" value="UniProtKB-KW"/>
</dbReference>
<dbReference type="InterPro" id="IPR037120">
    <property type="entry name" value="Haem_peroxidase_sf_animal"/>
</dbReference>
<dbReference type="EMBL" id="KU145332">
    <property type="protein sequence ID" value="API61861.1"/>
    <property type="molecule type" value="mRNA"/>
</dbReference>
<keyword evidence="5 9" id="KW-0732">Signal</keyword>
<evidence type="ECO:0000256" key="8">
    <source>
        <dbReference type="PIRSR" id="PIRSR619791-2"/>
    </source>
</evidence>
<feature type="chain" id="PRO_5012385690" evidence="9">
    <location>
        <begin position="24"/>
        <end position="732"/>
    </location>
</feature>
<dbReference type="GO" id="GO:0140825">
    <property type="term" value="F:lactoperoxidase activity"/>
    <property type="evidence" value="ECO:0007669"/>
    <property type="project" value="UniProtKB-EC"/>
</dbReference>
<dbReference type="CDD" id="cd09823">
    <property type="entry name" value="peroxinectin_like"/>
    <property type="match status" value="1"/>
</dbReference>